<feature type="DNA-binding region" description="H-T-H motif" evidence="4">
    <location>
        <begin position="28"/>
        <end position="47"/>
    </location>
</feature>
<accession>A0A562V687</accession>
<feature type="domain" description="HTH tetR-type" evidence="5">
    <location>
        <begin position="5"/>
        <end position="65"/>
    </location>
</feature>
<dbReference type="InterPro" id="IPR009057">
    <property type="entry name" value="Homeodomain-like_sf"/>
</dbReference>
<name>A0A562V687_9BACT</name>
<dbReference type="PRINTS" id="PR00455">
    <property type="entry name" value="HTHTETR"/>
</dbReference>
<dbReference type="PANTHER" id="PTHR47506">
    <property type="entry name" value="TRANSCRIPTIONAL REGULATORY PROTEIN"/>
    <property type="match status" value="1"/>
</dbReference>
<dbReference type="InterPro" id="IPR036271">
    <property type="entry name" value="Tet_transcr_reg_TetR-rel_C_sf"/>
</dbReference>
<evidence type="ECO:0000259" key="5">
    <source>
        <dbReference type="PROSITE" id="PS50977"/>
    </source>
</evidence>
<dbReference type="GO" id="GO:0003677">
    <property type="term" value="F:DNA binding"/>
    <property type="evidence" value="ECO:0007669"/>
    <property type="project" value="UniProtKB-UniRule"/>
</dbReference>
<keyword evidence="1" id="KW-0805">Transcription regulation</keyword>
<dbReference type="InterPro" id="IPR001647">
    <property type="entry name" value="HTH_TetR"/>
</dbReference>
<evidence type="ECO:0000256" key="3">
    <source>
        <dbReference type="ARBA" id="ARBA00023163"/>
    </source>
</evidence>
<evidence type="ECO:0000313" key="7">
    <source>
        <dbReference type="Proteomes" id="UP000319449"/>
    </source>
</evidence>
<dbReference type="PROSITE" id="PS50977">
    <property type="entry name" value="HTH_TETR_2"/>
    <property type="match status" value="1"/>
</dbReference>
<keyword evidence="2 4" id="KW-0238">DNA-binding</keyword>
<reference evidence="6 7" key="1">
    <citation type="submission" date="2019-07" db="EMBL/GenBank/DDBJ databases">
        <title>Genomic Encyclopedia of Archaeal and Bacterial Type Strains, Phase II (KMG-II): from individual species to whole genera.</title>
        <authorList>
            <person name="Goeker M."/>
        </authorList>
    </citation>
    <scope>NUCLEOTIDE SEQUENCE [LARGE SCALE GENOMIC DNA]</scope>
    <source>
        <strain evidence="6 7">ATCC BAA-1139</strain>
    </source>
</reference>
<gene>
    <name evidence="6" type="ORF">JN12_03844</name>
</gene>
<keyword evidence="3" id="KW-0804">Transcription</keyword>
<evidence type="ECO:0000256" key="1">
    <source>
        <dbReference type="ARBA" id="ARBA00023015"/>
    </source>
</evidence>
<protein>
    <submittedName>
        <fullName evidence="6">TetR family transcriptional regulator</fullName>
    </submittedName>
</protein>
<dbReference type="AlphaFoldDB" id="A0A562V687"/>
<evidence type="ECO:0000256" key="4">
    <source>
        <dbReference type="PROSITE-ProRule" id="PRU00335"/>
    </source>
</evidence>
<dbReference type="EMBL" id="VLLN01000040">
    <property type="protein sequence ID" value="TWJ13406.1"/>
    <property type="molecule type" value="Genomic_DNA"/>
</dbReference>
<comment type="caution">
    <text evidence="6">The sequence shown here is derived from an EMBL/GenBank/DDBJ whole genome shotgun (WGS) entry which is preliminary data.</text>
</comment>
<dbReference type="InterPro" id="IPR011075">
    <property type="entry name" value="TetR_C"/>
</dbReference>
<dbReference type="Proteomes" id="UP000319449">
    <property type="component" value="Unassembled WGS sequence"/>
</dbReference>
<evidence type="ECO:0000256" key="2">
    <source>
        <dbReference type="ARBA" id="ARBA00023125"/>
    </source>
</evidence>
<dbReference type="SUPFAM" id="SSF48498">
    <property type="entry name" value="Tetracyclin repressor-like, C-terminal domain"/>
    <property type="match status" value="1"/>
</dbReference>
<dbReference type="Gene3D" id="1.10.357.10">
    <property type="entry name" value="Tetracycline Repressor, domain 2"/>
    <property type="match status" value="1"/>
</dbReference>
<sequence length="192" mass="20581">MSKGEATREKILETAAELINRKGFGATSINDLLGATGLKKGSLYFHFSGKEALGLAILEKARDGFLTFLDMSLSGATPGEKLDNFLNKVMRTHKKSGFVGGCIFGNTALEMGDAESGFAGFIEKVFEEWVERLRTVVAAAQDSGEVASDLSADVLAGHMVAAIEGGIMLARLKKDEKPLRDALTAVRVLLQR</sequence>
<evidence type="ECO:0000313" key="6">
    <source>
        <dbReference type="EMBL" id="TWJ13406.1"/>
    </source>
</evidence>
<dbReference type="Pfam" id="PF16925">
    <property type="entry name" value="TetR_C_13"/>
    <property type="match status" value="1"/>
</dbReference>
<keyword evidence="7" id="KW-1185">Reference proteome</keyword>
<dbReference type="SUPFAM" id="SSF46689">
    <property type="entry name" value="Homeodomain-like"/>
    <property type="match status" value="1"/>
</dbReference>
<dbReference type="Pfam" id="PF00440">
    <property type="entry name" value="TetR_N"/>
    <property type="match status" value="1"/>
</dbReference>
<organism evidence="6 7">
    <name type="scientific">Geobacter argillaceus</name>
    <dbReference type="NCBI Taxonomy" id="345631"/>
    <lineage>
        <taxon>Bacteria</taxon>
        <taxon>Pseudomonadati</taxon>
        <taxon>Thermodesulfobacteriota</taxon>
        <taxon>Desulfuromonadia</taxon>
        <taxon>Geobacterales</taxon>
        <taxon>Geobacteraceae</taxon>
        <taxon>Geobacter</taxon>
    </lineage>
</organism>
<proteinExistence type="predicted"/>
<dbReference type="PANTHER" id="PTHR47506:SF3">
    <property type="entry name" value="HTH-TYPE TRANSCRIPTIONAL REGULATOR LMRA"/>
    <property type="match status" value="1"/>
</dbReference>